<sequence>MNHKLDPIGHKTRHEEYASLHPTRGYYRGDRVYVAQQNAPVAY</sequence>
<evidence type="ECO:0000313" key="2">
    <source>
        <dbReference type="Proteomes" id="UP000028582"/>
    </source>
</evidence>
<comment type="caution">
    <text evidence="1">The sequence shown here is derived from an EMBL/GenBank/DDBJ whole genome shotgun (WGS) entry which is preliminary data.</text>
</comment>
<dbReference type="AlphaFoldDB" id="A0A080ZUA6"/>
<evidence type="ECO:0000313" key="1">
    <source>
        <dbReference type="EMBL" id="ETO70217.1"/>
    </source>
</evidence>
<proteinExistence type="predicted"/>
<gene>
    <name evidence="1" type="ORF">F444_13281</name>
</gene>
<name>A0A080ZUA6_PHYNI</name>
<accession>A0A080ZUA6</accession>
<dbReference type="Proteomes" id="UP000028582">
    <property type="component" value="Unassembled WGS sequence"/>
</dbReference>
<dbReference type="EMBL" id="ANJA01002383">
    <property type="protein sequence ID" value="ETO70217.1"/>
    <property type="molecule type" value="Genomic_DNA"/>
</dbReference>
<reference evidence="1 2" key="1">
    <citation type="submission" date="2013-11" db="EMBL/GenBank/DDBJ databases">
        <title>The Genome Sequence of Phytophthora parasitica P1976.</title>
        <authorList>
            <consortium name="The Broad Institute Genomics Platform"/>
            <person name="Russ C."/>
            <person name="Tyler B."/>
            <person name="Panabieres F."/>
            <person name="Shan W."/>
            <person name="Tripathy S."/>
            <person name="Grunwald N."/>
            <person name="Machado M."/>
            <person name="Johnson C.S."/>
            <person name="Walker B."/>
            <person name="Young S."/>
            <person name="Zeng Q."/>
            <person name="Gargeya S."/>
            <person name="Fitzgerald M."/>
            <person name="Haas B."/>
            <person name="Abouelleil A."/>
            <person name="Allen A.W."/>
            <person name="Alvarado L."/>
            <person name="Arachchi H.M."/>
            <person name="Berlin A.M."/>
            <person name="Chapman S.B."/>
            <person name="Gainer-Dewar J."/>
            <person name="Goldberg J."/>
            <person name="Griggs A."/>
            <person name="Gujja S."/>
            <person name="Hansen M."/>
            <person name="Howarth C."/>
            <person name="Imamovic A."/>
            <person name="Ireland A."/>
            <person name="Larimer J."/>
            <person name="McCowan C."/>
            <person name="Murphy C."/>
            <person name="Pearson M."/>
            <person name="Poon T.W."/>
            <person name="Priest M."/>
            <person name="Roberts A."/>
            <person name="Saif S."/>
            <person name="Shea T."/>
            <person name="Sisk P."/>
            <person name="Sykes S."/>
            <person name="Wortman J."/>
            <person name="Nusbaum C."/>
            <person name="Birren B."/>
        </authorList>
    </citation>
    <scope>NUCLEOTIDE SEQUENCE [LARGE SCALE GENOMIC DNA]</scope>
    <source>
        <strain evidence="1 2">P1976</strain>
    </source>
</reference>
<organism evidence="1 2">
    <name type="scientific">Phytophthora nicotianae P1976</name>
    <dbReference type="NCBI Taxonomy" id="1317066"/>
    <lineage>
        <taxon>Eukaryota</taxon>
        <taxon>Sar</taxon>
        <taxon>Stramenopiles</taxon>
        <taxon>Oomycota</taxon>
        <taxon>Peronosporomycetes</taxon>
        <taxon>Peronosporales</taxon>
        <taxon>Peronosporaceae</taxon>
        <taxon>Phytophthora</taxon>
    </lineage>
</organism>
<protein>
    <submittedName>
        <fullName evidence="1">Uncharacterized protein</fullName>
    </submittedName>
</protein>